<dbReference type="InterPro" id="IPR051396">
    <property type="entry name" value="Bact_Antivir_Def_Nuclease"/>
</dbReference>
<dbReference type="Gene3D" id="3.40.50.300">
    <property type="entry name" value="P-loop containing nucleotide triphosphate hydrolases"/>
    <property type="match status" value="1"/>
</dbReference>
<dbReference type="CDD" id="cd00267">
    <property type="entry name" value="ABC_ATPase"/>
    <property type="match status" value="1"/>
</dbReference>
<feature type="domain" description="ATPase AAA-type core" evidence="1">
    <location>
        <begin position="27"/>
        <end position="311"/>
    </location>
</feature>
<proteinExistence type="predicted"/>
<dbReference type="Pfam" id="PF13304">
    <property type="entry name" value="AAA_21"/>
    <property type="match status" value="1"/>
</dbReference>
<dbReference type="AlphaFoldDB" id="A0A1L9QP63"/>
<evidence type="ECO:0000313" key="2">
    <source>
        <dbReference type="EMBL" id="OJJ24377.1"/>
    </source>
</evidence>
<dbReference type="InterPro" id="IPR027417">
    <property type="entry name" value="P-loop_NTPase"/>
</dbReference>
<dbReference type="STRING" id="1925591.BI308_16965"/>
<dbReference type="Proteomes" id="UP000183940">
    <property type="component" value="Unassembled WGS sequence"/>
</dbReference>
<keyword evidence="3" id="KW-1185">Reference proteome</keyword>
<comment type="caution">
    <text evidence="2">The sequence shown here is derived from an EMBL/GenBank/DDBJ whole genome shotgun (WGS) entry which is preliminary data.</text>
</comment>
<organism evidence="2 3">
    <name type="scientific">Roseofilum reptotaenium AO1-A</name>
    <dbReference type="NCBI Taxonomy" id="1925591"/>
    <lineage>
        <taxon>Bacteria</taxon>
        <taxon>Bacillati</taxon>
        <taxon>Cyanobacteriota</taxon>
        <taxon>Cyanophyceae</taxon>
        <taxon>Desertifilales</taxon>
        <taxon>Desertifilaceae</taxon>
        <taxon>Roseofilum</taxon>
    </lineage>
</organism>
<dbReference type="EMBL" id="MLAW01000032">
    <property type="protein sequence ID" value="OJJ24377.1"/>
    <property type="molecule type" value="Genomic_DNA"/>
</dbReference>
<gene>
    <name evidence="2" type="ORF">BI308_16965</name>
</gene>
<dbReference type="SUPFAM" id="SSF52540">
    <property type="entry name" value="P-loop containing nucleoside triphosphate hydrolases"/>
    <property type="match status" value="1"/>
</dbReference>
<evidence type="ECO:0000259" key="1">
    <source>
        <dbReference type="Pfam" id="PF13304"/>
    </source>
</evidence>
<reference evidence="2" key="1">
    <citation type="submission" date="2016-10" db="EMBL/GenBank/DDBJ databases">
        <title>CRISPR-Cas defence system in Roseofilum reptotaenium: evidence of a bacteriophage-cyanobacterium arms race in the coral black band disease.</title>
        <authorList>
            <person name="Buerger P."/>
            <person name="Wood-Charlson E.M."/>
            <person name="Weynberg K.D."/>
            <person name="Willis B."/>
            <person name="Van Oppen M.J."/>
        </authorList>
    </citation>
    <scope>NUCLEOTIDE SEQUENCE [LARGE SCALE GENOMIC DNA]</scope>
    <source>
        <strain evidence="2">AO1-A</strain>
    </source>
</reference>
<accession>A0A1L9QP63</accession>
<protein>
    <recommendedName>
        <fullName evidence="1">ATPase AAA-type core domain-containing protein</fullName>
    </recommendedName>
</protein>
<name>A0A1L9QP63_9CYAN</name>
<sequence length="364" mass="42050">MDQEQRIRIQNFRCFKDLEVKGFKRVNLIGGQNNIGKTTLLEALSLYFHPNPSSISCLKEVRKESDEELTKRPKDAWKNLFHGENDTDSIFLDGCFNGDNQNIVISVRDAIQIGVFETFFEDIEGTNIAKKMVSLLQETNPKSTLEIQRIHNKYQPSKRYIVANTRGLFSPDFNHQEPIPFLSSYYYLSNEQIARKYDRIDFDGKGKEVLQLLQTLDESIEGLRTYSHIEPTLYVQTKTQKRGLPITLFGDAIYRTTVIALELLSQENPVLFIDEIENGIHHTNQQKVWQALFHLSNQLNTMIFATTHSLEMIQAFKQAGDEFPDRGAYIELAHDPRTDNIVAITRDTDVLEYELERNKPVRGE</sequence>
<dbReference type="PANTHER" id="PTHR43581:SF4">
    <property type="entry name" value="ATP_GTP PHOSPHATASE"/>
    <property type="match status" value="1"/>
</dbReference>
<dbReference type="InterPro" id="IPR003959">
    <property type="entry name" value="ATPase_AAA_core"/>
</dbReference>
<evidence type="ECO:0000313" key="3">
    <source>
        <dbReference type="Proteomes" id="UP000183940"/>
    </source>
</evidence>
<dbReference type="PANTHER" id="PTHR43581">
    <property type="entry name" value="ATP/GTP PHOSPHATASE"/>
    <property type="match status" value="1"/>
</dbReference>